<evidence type="ECO:0000256" key="3">
    <source>
        <dbReference type="ARBA" id="ARBA00023163"/>
    </source>
</evidence>
<evidence type="ECO:0000256" key="1">
    <source>
        <dbReference type="ARBA" id="ARBA00023015"/>
    </source>
</evidence>
<name>A0A7T4PND6_9ACTN</name>
<dbReference type="Pfam" id="PF21935">
    <property type="entry name" value="TetR_C_45"/>
    <property type="match status" value="1"/>
</dbReference>
<dbReference type="NCBIfam" id="NF041196">
    <property type="entry name" value="ScbR_bind_reg"/>
    <property type="match status" value="1"/>
</dbReference>
<dbReference type="Gene3D" id="1.10.357.10">
    <property type="entry name" value="Tetracycline Repressor, domain 2"/>
    <property type="match status" value="1"/>
</dbReference>
<dbReference type="InterPro" id="IPR047923">
    <property type="entry name" value="ArpA-like"/>
</dbReference>
<dbReference type="InterPro" id="IPR009057">
    <property type="entry name" value="Homeodomain-like_sf"/>
</dbReference>
<dbReference type="InterPro" id="IPR001647">
    <property type="entry name" value="HTH_TetR"/>
</dbReference>
<dbReference type="InterPro" id="IPR036271">
    <property type="entry name" value="Tet_transcr_reg_TetR-rel_C_sf"/>
</dbReference>
<evidence type="ECO:0000313" key="8">
    <source>
        <dbReference type="Proteomes" id="UP000596130"/>
    </source>
</evidence>
<reference evidence="7 8" key="1">
    <citation type="submission" date="2020-12" db="EMBL/GenBank/DDBJ databases">
        <title>Identification and biosynthesis of polyene macrolides produced by Streptomyces alfalfae Men-myco-93-63.</title>
        <authorList>
            <person name="Liu D."/>
            <person name="Li Y."/>
            <person name="Liu L."/>
            <person name="Han X."/>
            <person name="Shen F."/>
        </authorList>
    </citation>
    <scope>NUCLEOTIDE SEQUENCE [LARGE SCALE GENOMIC DNA]</scope>
    <source>
        <strain evidence="7 8">Men-myco-93-63</strain>
    </source>
</reference>
<dbReference type="EMBL" id="CP065959">
    <property type="protein sequence ID" value="QQC93415.1"/>
    <property type="molecule type" value="Genomic_DNA"/>
</dbReference>
<sequence length="223" mass="24693">MVQQERALRTRRVILTAAAQLFDDFGYEAATMSEILRRAGVTKGALYFHFTSKEQLAREVLQENARVPAVPPQRLKLQEAVDQGLLLAHLMVRDPVLRGGVRLALERVGQDQLDRSVPFQDWTEESLRLLVQARAAGELQPHIDPRELSDVFVGAFAGTQLMSHALSGRTDLNARVVALYRVLLAGIAVPGVLVELDVTEDRGARVHEATRLAARAVAHRRPA</sequence>
<dbReference type="PROSITE" id="PS01081">
    <property type="entry name" value="HTH_TETR_1"/>
    <property type="match status" value="1"/>
</dbReference>
<feature type="DNA-binding region" description="H-T-H motif" evidence="4">
    <location>
        <begin position="31"/>
        <end position="50"/>
    </location>
</feature>
<dbReference type="Pfam" id="PF00440">
    <property type="entry name" value="TetR_N"/>
    <property type="match status" value="1"/>
</dbReference>
<gene>
    <name evidence="6" type="ORF">I8755_00555</name>
    <name evidence="7" type="ORF">I8755_37645</name>
</gene>
<keyword evidence="1" id="KW-0805">Transcription regulation</keyword>
<dbReference type="PROSITE" id="PS50977">
    <property type="entry name" value="HTH_TETR_2"/>
    <property type="match status" value="1"/>
</dbReference>
<dbReference type="PANTHER" id="PTHR30055">
    <property type="entry name" value="HTH-TYPE TRANSCRIPTIONAL REGULATOR RUTR"/>
    <property type="match status" value="1"/>
</dbReference>
<dbReference type="PRINTS" id="PR00455">
    <property type="entry name" value="HTHTETR"/>
</dbReference>
<proteinExistence type="predicted"/>
<dbReference type="PANTHER" id="PTHR30055:SF234">
    <property type="entry name" value="HTH-TYPE TRANSCRIPTIONAL REGULATOR BETI"/>
    <property type="match status" value="1"/>
</dbReference>
<keyword evidence="3" id="KW-0804">Transcription</keyword>
<keyword evidence="2 4" id="KW-0238">DNA-binding</keyword>
<dbReference type="SUPFAM" id="SSF48498">
    <property type="entry name" value="Tetracyclin repressor-like, C-terminal domain"/>
    <property type="match status" value="1"/>
</dbReference>
<accession>A0A7T4PND6</accession>
<dbReference type="InterPro" id="IPR050109">
    <property type="entry name" value="HTH-type_TetR-like_transc_reg"/>
</dbReference>
<dbReference type="AlphaFoldDB" id="A0A7T4PND6"/>
<dbReference type="InterPro" id="IPR054126">
    <property type="entry name" value="CprB_TetR_C"/>
</dbReference>
<dbReference type="InterPro" id="IPR023772">
    <property type="entry name" value="DNA-bd_HTH_TetR-type_CS"/>
</dbReference>
<dbReference type="SUPFAM" id="SSF46689">
    <property type="entry name" value="Homeodomain-like"/>
    <property type="match status" value="1"/>
</dbReference>
<feature type="domain" description="HTH tetR-type" evidence="5">
    <location>
        <begin position="8"/>
        <end position="68"/>
    </location>
</feature>
<dbReference type="EMBL" id="CP065959">
    <property type="protein sequence ID" value="QQC87088.1"/>
    <property type="molecule type" value="Genomic_DNA"/>
</dbReference>
<evidence type="ECO:0000259" key="5">
    <source>
        <dbReference type="PROSITE" id="PS50977"/>
    </source>
</evidence>
<dbReference type="Proteomes" id="UP000596130">
    <property type="component" value="Chromosome"/>
</dbReference>
<evidence type="ECO:0000256" key="2">
    <source>
        <dbReference type="ARBA" id="ARBA00023125"/>
    </source>
</evidence>
<protein>
    <submittedName>
        <fullName evidence="7">TetR/AcrR family transcriptional regulator</fullName>
    </submittedName>
</protein>
<dbReference type="GO" id="GO:0000976">
    <property type="term" value="F:transcription cis-regulatory region binding"/>
    <property type="evidence" value="ECO:0007669"/>
    <property type="project" value="TreeGrafter"/>
</dbReference>
<organism evidence="7 8">
    <name type="scientific">Streptomyces alfalfae</name>
    <dbReference type="NCBI Taxonomy" id="1642299"/>
    <lineage>
        <taxon>Bacteria</taxon>
        <taxon>Bacillati</taxon>
        <taxon>Actinomycetota</taxon>
        <taxon>Actinomycetes</taxon>
        <taxon>Kitasatosporales</taxon>
        <taxon>Streptomycetaceae</taxon>
        <taxon>Streptomyces</taxon>
    </lineage>
</organism>
<evidence type="ECO:0000313" key="7">
    <source>
        <dbReference type="EMBL" id="QQC93415.1"/>
    </source>
</evidence>
<dbReference type="GO" id="GO:0003700">
    <property type="term" value="F:DNA-binding transcription factor activity"/>
    <property type="evidence" value="ECO:0007669"/>
    <property type="project" value="TreeGrafter"/>
</dbReference>
<evidence type="ECO:0000313" key="6">
    <source>
        <dbReference type="EMBL" id="QQC87088.1"/>
    </source>
</evidence>
<evidence type="ECO:0000256" key="4">
    <source>
        <dbReference type="PROSITE-ProRule" id="PRU00335"/>
    </source>
</evidence>